<keyword evidence="4 8" id="KW-1003">Cell membrane</keyword>
<comment type="subcellular location">
    <subcellularLocation>
        <location evidence="1 8">Cell membrane</location>
        <topology evidence="1 8">Multi-pass membrane protein</topology>
    </subcellularLocation>
</comment>
<evidence type="ECO:0000256" key="6">
    <source>
        <dbReference type="ARBA" id="ARBA00022989"/>
    </source>
</evidence>
<feature type="transmembrane region" description="Helical" evidence="8">
    <location>
        <begin position="41"/>
        <end position="61"/>
    </location>
</feature>
<proteinExistence type="inferred from homology"/>
<feature type="transmembrane region" description="Helical" evidence="8">
    <location>
        <begin position="226"/>
        <end position="246"/>
    </location>
</feature>
<dbReference type="PANTHER" id="PTHR30269:SF37">
    <property type="entry name" value="MEMBRANE TRANSPORTER PROTEIN"/>
    <property type="match status" value="1"/>
</dbReference>
<dbReference type="OrthoDB" id="8421744at2"/>
<evidence type="ECO:0000256" key="3">
    <source>
        <dbReference type="ARBA" id="ARBA00022448"/>
    </source>
</evidence>
<evidence type="ECO:0000313" key="9">
    <source>
        <dbReference type="EMBL" id="SDK54036.1"/>
    </source>
</evidence>
<dbReference type="Proteomes" id="UP000198629">
    <property type="component" value="Unassembled WGS sequence"/>
</dbReference>
<evidence type="ECO:0000256" key="1">
    <source>
        <dbReference type="ARBA" id="ARBA00004651"/>
    </source>
</evidence>
<evidence type="ECO:0000256" key="8">
    <source>
        <dbReference type="RuleBase" id="RU363041"/>
    </source>
</evidence>
<evidence type="ECO:0000256" key="5">
    <source>
        <dbReference type="ARBA" id="ARBA00022692"/>
    </source>
</evidence>
<dbReference type="PANTHER" id="PTHR30269">
    <property type="entry name" value="TRANSMEMBRANE PROTEIN YFCA"/>
    <property type="match status" value="1"/>
</dbReference>
<evidence type="ECO:0000256" key="2">
    <source>
        <dbReference type="ARBA" id="ARBA00009142"/>
    </source>
</evidence>
<reference evidence="10" key="1">
    <citation type="submission" date="2016-10" db="EMBL/GenBank/DDBJ databases">
        <authorList>
            <person name="Varghese N."/>
            <person name="Submissions S."/>
        </authorList>
    </citation>
    <scope>NUCLEOTIDE SEQUENCE [LARGE SCALE GENOMIC DNA]</scope>
    <source>
        <strain evidence="10">CBMB127</strain>
    </source>
</reference>
<name>A0A1G9CQY7_9PROT</name>
<organism evidence="9 10">
    <name type="scientific">Methylophilus rhizosphaerae</name>
    <dbReference type="NCBI Taxonomy" id="492660"/>
    <lineage>
        <taxon>Bacteria</taxon>
        <taxon>Pseudomonadati</taxon>
        <taxon>Pseudomonadota</taxon>
        <taxon>Betaproteobacteria</taxon>
        <taxon>Nitrosomonadales</taxon>
        <taxon>Methylophilaceae</taxon>
        <taxon>Methylophilus</taxon>
    </lineage>
</organism>
<dbReference type="AlphaFoldDB" id="A0A1G9CQY7"/>
<feature type="transmembrane region" description="Helical" evidence="8">
    <location>
        <begin position="193"/>
        <end position="214"/>
    </location>
</feature>
<dbReference type="InterPro" id="IPR002781">
    <property type="entry name" value="TM_pro_TauE-like"/>
</dbReference>
<accession>A0A1G9CQY7</accession>
<feature type="transmembrane region" description="Helical" evidence="8">
    <location>
        <begin position="7"/>
        <end position="29"/>
    </location>
</feature>
<keyword evidence="10" id="KW-1185">Reference proteome</keyword>
<dbReference type="EMBL" id="FNFX01000003">
    <property type="protein sequence ID" value="SDK54036.1"/>
    <property type="molecule type" value="Genomic_DNA"/>
</dbReference>
<dbReference type="Pfam" id="PF01925">
    <property type="entry name" value="TauE"/>
    <property type="match status" value="1"/>
</dbReference>
<feature type="transmembrane region" description="Helical" evidence="8">
    <location>
        <begin position="68"/>
        <end position="87"/>
    </location>
</feature>
<dbReference type="RefSeq" id="WP_091471605.1">
    <property type="nucleotide sequence ID" value="NZ_FNFX01000003.1"/>
</dbReference>
<feature type="transmembrane region" description="Helical" evidence="8">
    <location>
        <begin position="93"/>
        <end position="111"/>
    </location>
</feature>
<dbReference type="GO" id="GO:0005886">
    <property type="term" value="C:plasma membrane"/>
    <property type="evidence" value="ECO:0007669"/>
    <property type="project" value="UniProtKB-SubCell"/>
</dbReference>
<keyword evidence="7 8" id="KW-0472">Membrane</keyword>
<keyword evidence="6 8" id="KW-1133">Transmembrane helix</keyword>
<keyword evidence="5 8" id="KW-0812">Transmembrane</keyword>
<comment type="similarity">
    <text evidence="2 8">Belongs to the 4-toluene sulfonate uptake permease (TSUP) (TC 2.A.102) family.</text>
</comment>
<evidence type="ECO:0000256" key="7">
    <source>
        <dbReference type="ARBA" id="ARBA00023136"/>
    </source>
</evidence>
<dbReference type="InterPro" id="IPR052017">
    <property type="entry name" value="TSUP"/>
</dbReference>
<feature type="transmembrane region" description="Helical" evidence="8">
    <location>
        <begin position="131"/>
        <end position="150"/>
    </location>
</feature>
<gene>
    <name evidence="9" type="ORF">SAMN05192566_1582</name>
</gene>
<sequence>MIYLNIFLVAFIAFMLSMICGGGAGLLLIPVLGYALPAAQVPAALSVGTSVSSVTRLYLFFRQINWNIVKHFLPSALVGVLIGAWLLSYLAPVYIELCMALFLVSNLPYVFKKQAVSSPEKSLHSNRFMKFVGFLAGFISALTGAVGVLFNGVYLRYGLSKEEIVATRAANEICLHIVKLCLYTSFGLLTLQALYIGLLVAVAAVAATYLMKYVLPKISISIFSKIGYSAMVLSGFILLSSALISIQELHYPNVHIVRLSKGYDATFNWDDLIYTIEFKYGEGFEFERIIPFSQLDQVRQAYVHKQDVAADKVVIEKVYSLKKVSYEAYYYDARNQLIKKIKFR</sequence>
<keyword evidence="3" id="KW-0813">Transport</keyword>
<protein>
    <recommendedName>
        <fullName evidence="8">Probable membrane transporter protein</fullName>
    </recommendedName>
</protein>
<evidence type="ECO:0000313" key="10">
    <source>
        <dbReference type="Proteomes" id="UP000198629"/>
    </source>
</evidence>
<dbReference type="STRING" id="492660.SAMN05192566_1582"/>
<evidence type="ECO:0000256" key="4">
    <source>
        <dbReference type="ARBA" id="ARBA00022475"/>
    </source>
</evidence>